<sequence length="391" mass="42640">MTNVLASAAVLHPPGKPLVDRAIVVGGGLGGLSVALQLRKIGIDAQVYERNAFLSGGEGTLISLFPNGCKALNEASPDILTKLRSLGIANNPANLVFPDGTKFGEWKLSTLMEEKYGLPVIAILWKNVLKALDEALPEECKHFNYECCGITQEDDGAVAHFKKDGETISVKAPLVIGADGIRSTVRRALFGNIPPRDNGRTMWRAVIDMNLCSSQGLESGAYASVFDGRTLFIINGVQDKLYWAFSLEDDCCEGSTKIRSKTGEEAKERILAYFEKSSLATAIIQATEPELILERRVLDLPVLSSWFQGNTVLLGDAVHAVTPSLGQGANLAFEDGMQLAKLLASSSDLRTALEEYQALQMPRAKEISKRSNPKNQNDDSFYDWLYNPKML</sequence>
<keyword evidence="3" id="KW-1185">Reference proteome</keyword>
<dbReference type="EMBL" id="CM035436">
    <property type="protein sequence ID" value="KAH7288697.1"/>
    <property type="molecule type" value="Genomic_DNA"/>
</dbReference>
<name>A0A8T2QXV4_CERRI</name>
<protein>
    <recommendedName>
        <fullName evidence="1">FAD-binding domain-containing protein</fullName>
    </recommendedName>
</protein>
<reference evidence="2" key="1">
    <citation type="submission" date="2021-08" db="EMBL/GenBank/DDBJ databases">
        <title>WGS assembly of Ceratopteris richardii.</title>
        <authorList>
            <person name="Marchant D.B."/>
            <person name="Chen G."/>
            <person name="Jenkins J."/>
            <person name="Shu S."/>
            <person name="Leebens-Mack J."/>
            <person name="Grimwood J."/>
            <person name="Schmutz J."/>
            <person name="Soltis P."/>
            <person name="Soltis D."/>
            <person name="Chen Z.-H."/>
        </authorList>
    </citation>
    <scope>NUCLEOTIDE SEQUENCE</scope>
    <source>
        <strain evidence="2">Whitten #5841</strain>
        <tissue evidence="2">Leaf</tissue>
    </source>
</reference>
<dbReference type="InterPro" id="IPR002938">
    <property type="entry name" value="FAD-bd"/>
</dbReference>
<comment type="caution">
    <text evidence="2">The sequence shown here is derived from an EMBL/GenBank/DDBJ whole genome shotgun (WGS) entry which is preliminary data.</text>
</comment>
<feature type="domain" description="FAD-binding" evidence="1">
    <location>
        <begin position="142"/>
        <end position="369"/>
    </location>
</feature>
<dbReference type="AlphaFoldDB" id="A0A8T2QXV4"/>
<dbReference type="SUPFAM" id="SSF51905">
    <property type="entry name" value="FAD/NAD(P)-binding domain"/>
    <property type="match status" value="1"/>
</dbReference>
<accession>A0A8T2QXV4</accession>
<evidence type="ECO:0000313" key="3">
    <source>
        <dbReference type="Proteomes" id="UP000825935"/>
    </source>
</evidence>
<dbReference type="PANTHER" id="PTHR46496:SF8">
    <property type="entry name" value="FAD-BINDING DOMAIN-CONTAINING PROTEIN"/>
    <property type="match status" value="1"/>
</dbReference>
<dbReference type="OMA" id="VMTYTIG"/>
<evidence type="ECO:0000313" key="2">
    <source>
        <dbReference type="EMBL" id="KAH7288697.1"/>
    </source>
</evidence>
<dbReference type="InterPro" id="IPR036188">
    <property type="entry name" value="FAD/NAD-bd_sf"/>
</dbReference>
<dbReference type="GO" id="GO:0071949">
    <property type="term" value="F:FAD binding"/>
    <property type="evidence" value="ECO:0007669"/>
    <property type="project" value="InterPro"/>
</dbReference>
<proteinExistence type="predicted"/>
<dbReference type="OrthoDB" id="2017387at2759"/>
<gene>
    <name evidence="2" type="ORF">KP509_31G037200</name>
</gene>
<dbReference type="Pfam" id="PF13450">
    <property type="entry name" value="NAD_binding_8"/>
    <property type="match status" value="1"/>
</dbReference>
<dbReference type="Gene3D" id="3.50.50.60">
    <property type="entry name" value="FAD/NAD(P)-binding domain"/>
    <property type="match status" value="1"/>
</dbReference>
<dbReference type="Pfam" id="PF01494">
    <property type="entry name" value="FAD_binding_3"/>
    <property type="match status" value="1"/>
</dbReference>
<organism evidence="2 3">
    <name type="scientific">Ceratopteris richardii</name>
    <name type="common">Triangle waterfern</name>
    <dbReference type="NCBI Taxonomy" id="49495"/>
    <lineage>
        <taxon>Eukaryota</taxon>
        <taxon>Viridiplantae</taxon>
        <taxon>Streptophyta</taxon>
        <taxon>Embryophyta</taxon>
        <taxon>Tracheophyta</taxon>
        <taxon>Polypodiopsida</taxon>
        <taxon>Polypodiidae</taxon>
        <taxon>Polypodiales</taxon>
        <taxon>Pteridineae</taxon>
        <taxon>Pteridaceae</taxon>
        <taxon>Parkerioideae</taxon>
        <taxon>Ceratopteris</taxon>
    </lineage>
</organism>
<evidence type="ECO:0000259" key="1">
    <source>
        <dbReference type="Pfam" id="PF01494"/>
    </source>
</evidence>
<dbReference type="Proteomes" id="UP000825935">
    <property type="component" value="Chromosome 31"/>
</dbReference>
<dbReference type="PANTHER" id="PTHR46496">
    <property type="match status" value="1"/>
</dbReference>
<dbReference type="PRINTS" id="PR00420">
    <property type="entry name" value="RNGMNOXGNASE"/>
</dbReference>